<feature type="non-terminal residue" evidence="1">
    <location>
        <position position="111"/>
    </location>
</feature>
<organism evidence="1 2">
    <name type="scientific">Papaver somniferum</name>
    <name type="common">Opium poppy</name>
    <dbReference type="NCBI Taxonomy" id="3469"/>
    <lineage>
        <taxon>Eukaryota</taxon>
        <taxon>Viridiplantae</taxon>
        <taxon>Streptophyta</taxon>
        <taxon>Embryophyta</taxon>
        <taxon>Tracheophyta</taxon>
        <taxon>Spermatophyta</taxon>
        <taxon>Magnoliopsida</taxon>
        <taxon>Ranunculales</taxon>
        <taxon>Papaveraceae</taxon>
        <taxon>Papaveroideae</taxon>
        <taxon>Papaver</taxon>
    </lineage>
</organism>
<reference evidence="1 2" key="1">
    <citation type="journal article" date="2018" name="Science">
        <title>The opium poppy genome and morphinan production.</title>
        <authorList>
            <person name="Guo L."/>
            <person name="Winzer T."/>
            <person name="Yang X."/>
            <person name="Li Y."/>
            <person name="Ning Z."/>
            <person name="He Z."/>
            <person name="Teodor R."/>
            <person name="Lu Y."/>
            <person name="Bowser T.A."/>
            <person name="Graham I.A."/>
            <person name="Ye K."/>
        </authorList>
    </citation>
    <scope>NUCLEOTIDE SEQUENCE [LARGE SCALE GENOMIC DNA]</scope>
    <source>
        <strain evidence="2">cv. HN1</strain>
        <tissue evidence="1">Leaves</tissue>
    </source>
</reference>
<dbReference type="Proteomes" id="UP000316621">
    <property type="component" value="Chromosome 10"/>
</dbReference>
<keyword evidence="2" id="KW-1185">Reference proteome</keyword>
<evidence type="ECO:0000313" key="2">
    <source>
        <dbReference type="Proteomes" id="UP000316621"/>
    </source>
</evidence>
<gene>
    <name evidence="1" type="ORF">C5167_044612</name>
</gene>
<proteinExistence type="predicted"/>
<dbReference type="EMBL" id="CM010724">
    <property type="protein sequence ID" value="RZC82034.1"/>
    <property type="molecule type" value="Genomic_DNA"/>
</dbReference>
<dbReference type="Gramene" id="RZC82034">
    <property type="protein sequence ID" value="RZC82034"/>
    <property type="gene ID" value="C5167_044612"/>
</dbReference>
<dbReference type="AlphaFoldDB" id="A0A4Y7L909"/>
<evidence type="ECO:0000313" key="1">
    <source>
        <dbReference type="EMBL" id="RZC82034.1"/>
    </source>
</evidence>
<protein>
    <recommendedName>
        <fullName evidence="3">F-box domain-containing protein</fullName>
    </recommendedName>
</protein>
<name>A0A4Y7L909_PAPSO</name>
<evidence type="ECO:0008006" key="3">
    <source>
        <dbReference type="Google" id="ProtNLM"/>
    </source>
</evidence>
<sequence length="111" mass="12614">MKLVANEDSGDLDTNKKKLSMKFGKVSESMAEKGDDLQMDLLFGKVDGTMIGQRGMSVSKESSSSRKVMKTPHNAYFTEDIWLQIFPYFPSNVIFKFKCVSQQWKFNLSSP</sequence>
<accession>A0A4Y7L909</accession>